<keyword evidence="1" id="KW-0677">Repeat</keyword>
<dbReference type="STRING" id="6573.A0A210QYY1"/>
<proteinExistence type="predicted"/>
<feature type="repeat" description="ARM" evidence="2">
    <location>
        <begin position="291"/>
        <end position="335"/>
    </location>
</feature>
<feature type="domain" description="Protein zer-1 homolog-like C-terminal" evidence="3">
    <location>
        <begin position="91"/>
        <end position="226"/>
    </location>
</feature>
<dbReference type="InterPro" id="IPR000225">
    <property type="entry name" value="Armadillo"/>
</dbReference>
<dbReference type="PROSITE" id="PS50176">
    <property type="entry name" value="ARM_REPEAT"/>
    <property type="match status" value="1"/>
</dbReference>
<organism evidence="4 5">
    <name type="scientific">Mizuhopecten yessoensis</name>
    <name type="common">Japanese scallop</name>
    <name type="synonym">Patinopecten yessoensis</name>
    <dbReference type="NCBI Taxonomy" id="6573"/>
    <lineage>
        <taxon>Eukaryota</taxon>
        <taxon>Metazoa</taxon>
        <taxon>Spiralia</taxon>
        <taxon>Lophotrochozoa</taxon>
        <taxon>Mollusca</taxon>
        <taxon>Bivalvia</taxon>
        <taxon>Autobranchia</taxon>
        <taxon>Pteriomorphia</taxon>
        <taxon>Pectinida</taxon>
        <taxon>Pectinoidea</taxon>
        <taxon>Pectinidae</taxon>
        <taxon>Mizuhopecten</taxon>
    </lineage>
</organism>
<evidence type="ECO:0000256" key="2">
    <source>
        <dbReference type="PROSITE-ProRule" id="PRU00259"/>
    </source>
</evidence>
<dbReference type="GO" id="GO:0002244">
    <property type="term" value="P:hematopoietic progenitor cell differentiation"/>
    <property type="evidence" value="ECO:0007669"/>
    <property type="project" value="TreeGrafter"/>
</dbReference>
<accession>A0A210QYY1</accession>
<dbReference type="PANTHER" id="PTHR22895">
    <property type="entry name" value="ARMADILLO REPEAT-CONTAINING PROTEIN 6"/>
    <property type="match status" value="1"/>
</dbReference>
<dbReference type="PANTHER" id="PTHR22895:SF0">
    <property type="entry name" value="ARMADILLO REPEAT-CONTAINING PROTEIN 6"/>
    <property type="match status" value="1"/>
</dbReference>
<dbReference type="SUPFAM" id="SSF48371">
    <property type="entry name" value="ARM repeat"/>
    <property type="match status" value="1"/>
</dbReference>
<dbReference type="InterPro" id="IPR016024">
    <property type="entry name" value="ARM-type_fold"/>
</dbReference>
<dbReference type="SMART" id="SM00185">
    <property type="entry name" value="ARM"/>
    <property type="match status" value="5"/>
</dbReference>
<sequence>MAKVITQQTFDDVVRENMEEFGMDADEAIDDAVKQFESQSVNLSNIVKDSRLFSGQGDATEHPVITAIKNLKISLDSEGSSNAEITDCIVMIRAECDVDLSRRCLAGNNQAYPALIQAVEKFLTDDKMLQKTLLSLLSLTDGQPDLLDDHGCTLLMDMLDTFRNNEDLLYLTVGVITNTCTKHEGNRQMFVKKGLISKLSEVLNWHKSSEKVVIETCGALRVLTLDDDIRVPFGQAHENAKSIVTEGNALETLLNLCKDYTANPSVLKELFSTLTKLLVRSEFCKAVSDMEGLEFILRALQNSVKDKGVVRQALGLIKALAGNDEVKVEAVKSNAMEIILVAMIKHQANSAVAELCCASIASLILRNPNHCTTVMNLCGHQSIIQAMKIHPKVAGLQKQACNVLRNLVARTREHCEPILELGAEALINEALKNHPICEDDAKAALRDLGCHVELKERWKGVKGSLVYD</sequence>
<evidence type="ECO:0000259" key="3">
    <source>
        <dbReference type="Pfam" id="PF22964"/>
    </source>
</evidence>
<name>A0A210QYY1_MIZYE</name>
<dbReference type="Pfam" id="PF22964">
    <property type="entry name" value="ZER1-like_2nd"/>
    <property type="match status" value="1"/>
</dbReference>
<evidence type="ECO:0000313" key="5">
    <source>
        <dbReference type="Proteomes" id="UP000242188"/>
    </source>
</evidence>
<gene>
    <name evidence="4" type="ORF">KP79_PYT15339</name>
</gene>
<evidence type="ECO:0000313" key="4">
    <source>
        <dbReference type="EMBL" id="OWF53978.1"/>
    </source>
</evidence>
<dbReference type="InterPro" id="IPR011989">
    <property type="entry name" value="ARM-like"/>
</dbReference>
<protein>
    <submittedName>
        <fullName evidence="4">Armadillo repeat-containing protein 6</fullName>
    </submittedName>
</protein>
<dbReference type="InterPro" id="IPR055142">
    <property type="entry name" value="ZER1-like_C"/>
</dbReference>
<dbReference type="Gene3D" id="1.25.10.10">
    <property type="entry name" value="Leucine-rich Repeat Variant"/>
    <property type="match status" value="2"/>
</dbReference>
<dbReference type="OrthoDB" id="449062at2759"/>
<dbReference type="EMBL" id="NEDP02001165">
    <property type="protein sequence ID" value="OWF53978.1"/>
    <property type="molecule type" value="Genomic_DNA"/>
</dbReference>
<keyword evidence="5" id="KW-1185">Reference proteome</keyword>
<dbReference type="AlphaFoldDB" id="A0A210QYY1"/>
<evidence type="ECO:0000256" key="1">
    <source>
        <dbReference type="ARBA" id="ARBA00022737"/>
    </source>
</evidence>
<comment type="caution">
    <text evidence="4">The sequence shown here is derived from an EMBL/GenBank/DDBJ whole genome shotgun (WGS) entry which is preliminary data.</text>
</comment>
<reference evidence="4 5" key="1">
    <citation type="journal article" date="2017" name="Nat. Ecol. Evol.">
        <title>Scallop genome provides insights into evolution of bilaterian karyotype and development.</title>
        <authorList>
            <person name="Wang S."/>
            <person name="Zhang J."/>
            <person name="Jiao W."/>
            <person name="Li J."/>
            <person name="Xun X."/>
            <person name="Sun Y."/>
            <person name="Guo X."/>
            <person name="Huan P."/>
            <person name="Dong B."/>
            <person name="Zhang L."/>
            <person name="Hu X."/>
            <person name="Sun X."/>
            <person name="Wang J."/>
            <person name="Zhao C."/>
            <person name="Wang Y."/>
            <person name="Wang D."/>
            <person name="Huang X."/>
            <person name="Wang R."/>
            <person name="Lv J."/>
            <person name="Li Y."/>
            <person name="Zhang Z."/>
            <person name="Liu B."/>
            <person name="Lu W."/>
            <person name="Hui Y."/>
            <person name="Liang J."/>
            <person name="Zhou Z."/>
            <person name="Hou R."/>
            <person name="Li X."/>
            <person name="Liu Y."/>
            <person name="Li H."/>
            <person name="Ning X."/>
            <person name="Lin Y."/>
            <person name="Zhao L."/>
            <person name="Xing Q."/>
            <person name="Dou J."/>
            <person name="Li Y."/>
            <person name="Mao J."/>
            <person name="Guo H."/>
            <person name="Dou H."/>
            <person name="Li T."/>
            <person name="Mu C."/>
            <person name="Jiang W."/>
            <person name="Fu Q."/>
            <person name="Fu X."/>
            <person name="Miao Y."/>
            <person name="Liu J."/>
            <person name="Yu Q."/>
            <person name="Li R."/>
            <person name="Liao H."/>
            <person name="Li X."/>
            <person name="Kong Y."/>
            <person name="Jiang Z."/>
            <person name="Chourrout D."/>
            <person name="Li R."/>
            <person name="Bao Z."/>
        </authorList>
    </citation>
    <scope>NUCLEOTIDE SEQUENCE [LARGE SCALE GENOMIC DNA]</scope>
    <source>
        <strain evidence="4 5">PY_sf001</strain>
    </source>
</reference>
<dbReference type="Proteomes" id="UP000242188">
    <property type="component" value="Unassembled WGS sequence"/>
</dbReference>